<keyword evidence="3" id="KW-0865">Zymogen</keyword>
<dbReference type="InterPro" id="IPR029055">
    <property type="entry name" value="Ntn_hydrolases_N"/>
</dbReference>
<name>A0A917S1Q8_9ACTN</name>
<dbReference type="PIRSF" id="PIRSF001227">
    <property type="entry name" value="Pen_acylase"/>
    <property type="match status" value="1"/>
</dbReference>
<dbReference type="AlphaFoldDB" id="A0A917S1Q8"/>
<proteinExistence type="inferred from homology"/>
<protein>
    <recommendedName>
        <fullName evidence="8">Penicillin amidase</fullName>
    </recommendedName>
</protein>
<keyword evidence="5" id="KW-0479">Metal-binding</keyword>
<evidence type="ECO:0000256" key="2">
    <source>
        <dbReference type="ARBA" id="ARBA00022801"/>
    </source>
</evidence>
<dbReference type="EMBL" id="BMMZ01000001">
    <property type="protein sequence ID" value="GGL47203.1"/>
    <property type="molecule type" value="Genomic_DNA"/>
</dbReference>
<gene>
    <name evidence="6" type="ORF">GCM10011575_01290</name>
</gene>
<keyword evidence="2" id="KW-0378">Hydrolase</keyword>
<evidence type="ECO:0000256" key="5">
    <source>
        <dbReference type="PIRSR" id="PIRSR001227-2"/>
    </source>
</evidence>
<dbReference type="Gene3D" id="1.10.439.10">
    <property type="entry name" value="Penicillin Amidohydrolase, domain 1"/>
    <property type="match status" value="1"/>
</dbReference>
<dbReference type="Gene3D" id="1.10.1400.10">
    <property type="match status" value="1"/>
</dbReference>
<reference evidence="6" key="1">
    <citation type="journal article" date="2014" name="Int. J. Syst. Evol. Microbiol.">
        <title>Complete genome sequence of Corynebacterium casei LMG S-19264T (=DSM 44701T), isolated from a smear-ripened cheese.</title>
        <authorList>
            <consortium name="US DOE Joint Genome Institute (JGI-PGF)"/>
            <person name="Walter F."/>
            <person name="Albersmeier A."/>
            <person name="Kalinowski J."/>
            <person name="Ruckert C."/>
        </authorList>
    </citation>
    <scope>NUCLEOTIDE SEQUENCE</scope>
    <source>
        <strain evidence="6">CGMCC 4.7306</strain>
    </source>
</reference>
<sequence length="683" mass="74307">MVAEVFRDAQGIPHLRADSCNELAGLQGRTVALDRAWQIEWHRRRAEGRTAEIVGAPGLTFDRFARRAEIDAVARRCFDNLDETTRDWVAAFTDGVNSGLDQGAARAYEFGSLGVGPGRWQPWTPLAVFAVQQLIFGGFGYKLWRRHLAQRLGEAAIELLDSEIPDSIGSNAWAVHGSRTVGGLPLIAGDSHRQIDFPGPYQQVRLACDEFDVFGFTFPGVPGVQHFAHAGDVAWAITNAMADYQDLFEEDLHRNADRVTARGPDGIEPVQRRIETIDLRDGTAEEIEILITRRGPVIIDDAGLTVSLRTPTMVDDDLGFGTLLPLLRAHTVDDVVAALQGWVEPVNSALIADRAGAVRHAVVGRTPLRDERNLDVPVPAWDPQYAWTGDYVPMPVDVIDDLVANGNDRSSGGGMGKFYAPGWRAGRVTTRLRALSPGEADPAAMEAIHGDVDLGAARLAKELLSRVEVEGPAETIKERLLAWDGRMDADSSDALLYASWRAAMLRWIAEQPAFVALRDPDPVPDLFAASVDIRIKIASVFDAICRNAEKLDLDLAAGVRSTLAAVADEPPIGTWGDVHRLAPIHGLTGLADDHVPPLPDPRLAGDGNTVRATHSTPGVTHRCSMSSVTRYVWDLADRSNSRWAVPFGASGLPGDPHHTDQNAAWAAAELFPVVLDWDLLTPE</sequence>
<dbReference type="Gene3D" id="2.30.120.10">
    <property type="match status" value="1"/>
</dbReference>
<dbReference type="PANTHER" id="PTHR34218">
    <property type="entry name" value="PEPTIDASE S45 PENICILLIN AMIDASE"/>
    <property type="match status" value="1"/>
</dbReference>
<dbReference type="Proteomes" id="UP000613840">
    <property type="component" value="Unassembled WGS sequence"/>
</dbReference>
<comment type="similarity">
    <text evidence="1">Belongs to the peptidase S45 family.</text>
</comment>
<keyword evidence="5" id="KW-0106">Calcium</keyword>
<feature type="binding site" evidence="5">
    <location>
        <position position="246"/>
    </location>
    <ligand>
        <name>Ca(2+)</name>
        <dbReference type="ChEBI" id="CHEBI:29108"/>
    </ligand>
</feature>
<dbReference type="GO" id="GO:0017000">
    <property type="term" value="P:antibiotic biosynthetic process"/>
    <property type="evidence" value="ECO:0007669"/>
    <property type="project" value="InterPro"/>
</dbReference>
<dbReference type="InterPro" id="IPR043146">
    <property type="entry name" value="Penicillin_amidase_N_B-knob"/>
</dbReference>
<dbReference type="InterPro" id="IPR043147">
    <property type="entry name" value="Penicillin_amidase_A-knob"/>
</dbReference>
<reference evidence="6" key="2">
    <citation type="submission" date="2020-09" db="EMBL/GenBank/DDBJ databases">
        <authorList>
            <person name="Sun Q."/>
            <person name="Zhou Y."/>
        </authorList>
    </citation>
    <scope>NUCLEOTIDE SEQUENCE</scope>
    <source>
        <strain evidence="6">CGMCC 4.7306</strain>
    </source>
</reference>
<dbReference type="InterPro" id="IPR002692">
    <property type="entry name" value="S45"/>
</dbReference>
<comment type="cofactor">
    <cofactor evidence="5">
        <name>Ca(2+)</name>
        <dbReference type="ChEBI" id="CHEBI:29108"/>
    </cofactor>
    <text evidence="5">Binds 1 Ca(2+) ion per dimer.</text>
</comment>
<dbReference type="InterPro" id="IPR014395">
    <property type="entry name" value="Pen/GL7ACA/AHL_acylase"/>
</dbReference>
<dbReference type="Gene3D" id="3.60.20.10">
    <property type="entry name" value="Glutamine Phosphoribosylpyrophosphate, subunit 1, domain 1"/>
    <property type="match status" value="1"/>
</dbReference>
<dbReference type="PANTHER" id="PTHR34218:SF4">
    <property type="entry name" value="ACYL-HOMOSERINE LACTONE ACYLASE QUIP"/>
    <property type="match status" value="1"/>
</dbReference>
<feature type="binding site" evidence="5">
    <location>
        <position position="243"/>
    </location>
    <ligand>
        <name>Ca(2+)</name>
        <dbReference type="ChEBI" id="CHEBI:29108"/>
    </ligand>
</feature>
<feature type="active site" description="Nucleophile" evidence="4">
    <location>
        <position position="170"/>
    </location>
</feature>
<dbReference type="RefSeq" id="WP_188893247.1">
    <property type="nucleotide sequence ID" value="NZ_BMMZ01000001.1"/>
</dbReference>
<dbReference type="GO" id="GO:0046872">
    <property type="term" value="F:metal ion binding"/>
    <property type="evidence" value="ECO:0007669"/>
    <property type="project" value="UniProtKB-KW"/>
</dbReference>
<dbReference type="SUPFAM" id="SSF56235">
    <property type="entry name" value="N-terminal nucleophile aminohydrolases (Ntn hydrolases)"/>
    <property type="match status" value="1"/>
</dbReference>
<evidence type="ECO:0000256" key="1">
    <source>
        <dbReference type="ARBA" id="ARBA00006586"/>
    </source>
</evidence>
<evidence type="ECO:0000256" key="4">
    <source>
        <dbReference type="PIRSR" id="PIRSR001227-1"/>
    </source>
</evidence>
<organism evidence="6 7">
    <name type="scientific">Microlunatus endophyticus</name>
    <dbReference type="NCBI Taxonomy" id="1716077"/>
    <lineage>
        <taxon>Bacteria</taxon>
        <taxon>Bacillati</taxon>
        <taxon>Actinomycetota</taxon>
        <taxon>Actinomycetes</taxon>
        <taxon>Propionibacteriales</taxon>
        <taxon>Propionibacteriaceae</taxon>
        <taxon>Microlunatus</taxon>
    </lineage>
</organism>
<evidence type="ECO:0000313" key="6">
    <source>
        <dbReference type="EMBL" id="GGL47203.1"/>
    </source>
</evidence>
<keyword evidence="7" id="KW-1185">Reference proteome</keyword>
<dbReference type="Pfam" id="PF01804">
    <property type="entry name" value="Penicil_amidase"/>
    <property type="match status" value="1"/>
</dbReference>
<evidence type="ECO:0000313" key="7">
    <source>
        <dbReference type="Proteomes" id="UP000613840"/>
    </source>
</evidence>
<dbReference type="GO" id="GO:0016811">
    <property type="term" value="F:hydrolase activity, acting on carbon-nitrogen (but not peptide) bonds, in linear amides"/>
    <property type="evidence" value="ECO:0007669"/>
    <property type="project" value="InterPro"/>
</dbReference>
<evidence type="ECO:0008006" key="8">
    <source>
        <dbReference type="Google" id="ProtNLM"/>
    </source>
</evidence>
<evidence type="ECO:0000256" key="3">
    <source>
        <dbReference type="ARBA" id="ARBA00023145"/>
    </source>
</evidence>
<comment type="caution">
    <text evidence="6">The sequence shown here is derived from an EMBL/GenBank/DDBJ whole genome shotgun (WGS) entry which is preliminary data.</text>
</comment>
<dbReference type="InterPro" id="IPR023343">
    <property type="entry name" value="Penicillin_amidase_dom1"/>
</dbReference>
<accession>A0A917S1Q8</accession>